<feature type="transmembrane region" description="Helical" evidence="6">
    <location>
        <begin position="292"/>
        <end position="314"/>
    </location>
</feature>
<dbReference type="InterPro" id="IPR007269">
    <property type="entry name" value="ICMT_MeTrfase"/>
</dbReference>
<feature type="transmembrane region" description="Helical" evidence="6">
    <location>
        <begin position="66"/>
        <end position="86"/>
    </location>
</feature>
<reference evidence="7 8" key="1">
    <citation type="submission" date="2015-08" db="EMBL/GenBank/DDBJ databases">
        <authorList>
            <person name="Babu N.S."/>
            <person name="Beckwith C.J."/>
            <person name="Beseler K.G."/>
            <person name="Brison A."/>
            <person name="Carone J.V."/>
            <person name="Caskin T.P."/>
            <person name="Diamond M."/>
            <person name="Durham M.E."/>
            <person name="Foxe J.M."/>
            <person name="Go M."/>
            <person name="Henderson B.A."/>
            <person name="Jones I.B."/>
            <person name="McGettigan J.A."/>
            <person name="Micheletti S.J."/>
            <person name="Nasrallah M.E."/>
            <person name="Ortiz D."/>
            <person name="Piller C.R."/>
            <person name="Privatt S.R."/>
            <person name="Schneider S.L."/>
            <person name="Sharp S."/>
            <person name="Smith T.C."/>
            <person name="Stanton J.D."/>
            <person name="Ullery H.E."/>
            <person name="Wilson R.J."/>
            <person name="Serrano M.G."/>
            <person name="Buck G."/>
            <person name="Lee V."/>
            <person name="Wang Y."/>
            <person name="Carvalho R."/>
            <person name="Voegtly L."/>
            <person name="Shi R."/>
            <person name="Duckworth R."/>
            <person name="Johnson A."/>
            <person name="Loviza R."/>
            <person name="Walstead R."/>
            <person name="Shah Z."/>
            <person name="Kiflezghi M."/>
            <person name="Wade K."/>
            <person name="Ball S.L."/>
            <person name="Bradley K.W."/>
            <person name="Asai D.J."/>
            <person name="Bowman C.A."/>
            <person name="Russell D.A."/>
            <person name="Pope W.H."/>
            <person name="Jacobs-Sera D."/>
            <person name="Hendrix R.W."/>
            <person name="Hatfull G.F."/>
        </authorList>
    </citation>
    <scope>NUCLEOTIDE SEQUENCE [LARGE SCALE GENOMIC DNA]</scope>
    <source>
        <strain evidence="7 8">DSM 27648</strain>
    </source>
</reference>
<keyword evidence="8" id="KW-1185">Reference proteome</keyword>
<organism evidence="7 8">
    <name type="scientific">Labilithrix luteola</name>
    <dbReference type="NCBI Taxonomy" id="1391654"/>
    <lineage>
        <taxon>Bacteria</taxon>
        <taxon>Pseudomonadati</taxon>
        <taxon>Myxococcota</taxon>
        <taxon>Polyangia</taxon>
        <taxon>Polyangiales</taxon>
        <taxon>Labilitrichaceae</taxon>
        <taxon>Labilithrix</taxon>
    </lineage>
</organism>
<keyword evidence="4 6" id="KW-0472">Membrane</keyword>
<dbReference type="GO" id="GO:0016020">
    <property type="term" value="C:membrane"/>
    <property type="evidence" value="ECO:0007669"/>
    <property type="project" value="UniProtKB-SubCell"/>
</dbReference>
<dbReference type="EMBL" id="CP012333">
    <property type="protein sequence ID" value="AKU99657.1"/>
    <property type="molecule type" value="Genomic_DNA"/>
</dbReference>
<evidence type="ECO:0000256" key="1">
    <source>
        <dbReference type="ARBA" id="ARBA00004141"/>
    </source>
</evidence>
<feature type="transmembrane region" description="Helical" evidence="6">
    <location>
        <begin position="98"/>
        <end position="118"/>
    </location>
</feature>
<dbReference type="GO" id="GO:0004671">
    <property type="term" value="F:protein C-terminal S-isoprenylcysteine carboxyl O-methyltransferase activity"/>
    <property type="evidence" value="ECO:0007669"/>
    <property type="project" value="InterPro"/>
</dbReference>
<evidence type="ECO:0000256" key="4">
    <source>
        <dbReference type="ARBA" id="ARBA00023136"/>
    </source>
</evidence>
<dbReference type="Pfam" id="PF04140">
    <property type="entry name" value="ICMT"/>
    <property type="match status" value="1"/>
</dbReference>
<proteinExistence type="predicted"/>
<evidence type="ECO:0000256" key="5">
    <source>
        <dbReference type="SAM" id="MobiDB-lite"/>
    </source>
</evidence>
<name>A0A0K1Q1N6_9BACT</name>
<feature type="compositionally biased region" description="Basic and acidic residues" evidence="5">
    <location>
        <begin position="1"/>
        <end position="16"/>
    </location>
</feature>
<keyword evidence="3 6" id="KW-1133">Transmembrane helix</keyword>
<protein>
    <submittedName>
        <fullName evidence="7">GTP-binding protein EngA</fullName>
    </submittedName>
</protein>
<dbReference type="AlphaFoldDB" id="A0A0K1Q1N6"/>
<feature type="transmembrane region" description="Helical" evidence="6">
    <location>
        <begin position="250"/>
        <end position="271"/>
    </location>
</feature>
<dbReference type="Gene3D" id="1.20.120.1630">
    <property type="match status" value="1"/>
</dbReference>
<dbReference type="Proteomes" id="UP000064967">
    <property type="component" value="Chromosome"/>
</dbReference>
<feature type="transmembrane region" description="Helical" evidence="6">
    <location>
        <begin position="326"/>
        <end position="350"/>
    </location>
</feature>
<feature type="region of interest" description="Disordered" evidence="5">
    <location>
        <begin position="1"/>
        <end position="60"/>
    </location>
</feature>
<feature type="compositionally biased region" description="Acidic residues" evidence="5">
    <location>
        <begin position="24"/>
        <end position="34"/>
    </location>
</feature>
<dbReference type="STRING" id="1391654.AKJ09_06321"/>
<feature type="transmembrane region" description="Helical" evidence="6">
    <location>
        <begin position="164"/>
        <end position="183"/>
    </location>
</feature>
<evidence type="ECO:0000313" key="7">
    <source>
        <dbReference type="EMBL" id="AKU99657.1"/>
    </source>
</evidence>
<dbReference type="RefSeq" id="WP_146651077.1">
    <property type="nucleotide sequence ID" value="NZ_CP012333.1"/>
</dbReference>
<gene>
    <name evidence="7" type="ORF">AKJ09_06321</name>
</gene>
<evidence type="ECO:0000256" key="2">
    <source>
        <dbReference type="ARBA" id="ARBA00022692"/>
    </source>
</evidence>
<keyword evidence="2 6" id="KW-0812">Transmembrane</keyword>
<comment type="subcellular location">
    <subcellularLocation>
        <location evidence="1">Membrane</location>
        <topology evidence="1">Multi-pass membrane protein</topology>
    </subcellularLocation>
</comment>
<sequence length="437" mass="49204">MTSAIEAKKSDSEREPTPASEPGPENENENETDNEAGQHESGPAPATNETRAKPRRKPAPTPMERAIYRWVAVTFVMAGFLVVYTQHPYYARGAQFTLFRSFYAGAFVLWLVLGLGYVRATLQRFSAMRYTMRDGGLHLVLLAKALQNKRFWQTVKKPRLRTTALGILVKAFFTPLMTGFFAGHVNSIARAWLQHKHLQPLDFKIPNGLSPLAQATSWWTQMSARIGDLVPHAADFAGLFAPSTWTHADISWGLGLIYDIVFFTDVGWALIGYTCESRWLGNKTRSVEPTGLGWLVALACYPPYNNVTGTYLPLDNGPSVITGQNVLLAMRALSVLLFAIYAMATVSFGFKFSNLTNRGIVSRGPYRFVRHPAYLCKCLAWWLEHLPTITFTKAFFLTLLCGLYSMRAWTEERHLSRDPDYVAYKKKVPWILIPGVY</sequence>
<evidence type="ECO:0000313" key="8">
    <source>
        <dbReference type="Proteomes" id="UP000064967"/>
    </source>
</evidence>
<dbReference type="KEGG" id="llu:AKJ09_06321"/>
<accession>A0A0K1Q1N6</accession>
<dbReference type="OrthoDB" id="5454770at2"/>
<evidence type="ECO:0000256" key="6">
    <source>
        <dbReference type="SAM" id="Phobius"/>
    </source>
</evidence>
<evidence type="ECO:0000256" key="3">
    <source>
        <dbReference type="ARBA" id="ARBA00022989"/>
    </source>
</evidence>